<accession>A0A0P7X1P8</accession>
<keyword evidence="3 4" id="KW-0732">Signal</keyword>
<evidence type="ECO:0000256" key="2">
    <source>
        <dbReference type="ARBA" id="ARBA00022525"/>
    </source>
</evidence>
<evidence type="ECO:0000256" key="3">
    <source>
        <dbReference type="ARBA" id="ARBA00022729"/>
    </source>
</evidence>
<organism evidence="6 7">
    <name type="scientific">Scleropages formosus</name>
    <name type="common">Asian bonytongue</name>
    <name type="synonym">Osteoglossum formosum</name>
    <dbReference type="NCBI Taxonomy" id="113540"/>
    <lineage>
        <taxon>Eukaryota</taxon>
        <taxon>Metazoa</taxon>
        <taxon>Chordata</taxon>
        <taxon>Craniata</taxon>
        <taxon>Vertebrata</taxon>
        <taxon>Euteleostomi</taxon>
        <taxon>Actinopterygii</taxon>
        <taxon>Neopterygii</taxon>
        <taxon>Teleostei</taxon>
        <taxon>Osteoglossocephala</taxon>
        <taxon>Osteoglossomorpha</taxon>
        <taxon>Osteoglossiformes</taxon>
        <taxon>Osteoglossidae</taxon>
        <taxon>Scleropages</taxon>
    </lineage>
</organism>
<dbReference type="SMART" id="SM00110">
    <property type="entry name" value="C1Q"/>
    <property type="match status" value="2"/>
</dbReference>
<comment type="subcellular location">
    <subcellularLocation>
        <location evidence="1">Secreted</location>
    </subcellularLocation>
</comment>
<name>A0A0P7X1P8_SCLFO</name>
<comment type="caution">
    <text evidence="6">The sequence shown here is derived from an EMBL/GenBank/DDBJ whole genome shotgun (WGS) entry which is preliminary data.</text>
</comment>
<feature type="domain" description="C1q" evidence="5">
    <location>
        <begin position="48"/>
        <end position="193"/>
    </location>
</feature>
<dbReference type="STRING" id="113540.ENSSFOP00015025349"/>
<sequence>MQKTITAVSSLCTMRGILLLCFLEAVGALQNYTWDPPGTENADEVIAVDTSRSAFSVALTDSSWCFGPFRTEMIVKYQVSFLNLGNDYNKSTGNFVAPRSGVYVFAVTAVSDSGSPGTPLAACVILRVNNLEVASISEKNDQDQEDSGTVVLTVQLNAGDHVAVYMPPGCFLCDSKQHLNTFTGFLLLPTTLPCDAWDCDCVFKHQRSCCCVYNKLGRLSVDTFHSLDYISDSLSQLQEDIVSLTGEHYAFKASIGQPSYRCFGPFTRNVPVPYNNVTLNDGRAYNPALGIFTARFDGIYSFTFTTYSNLIAPGMRQYVQLQLMKNGEPVVGVWEDNREDSEDSSTQELLLPLERGDQVYIELVAGRYLCGDLKYNVFSGFLLYPN</sequence>
<feature type="signal peptide" evidence="4">
    <location>
        <begin position="1"/>
        <end position="28"/>
    </location>
</feature>
<dbReference type="InterPro" id="IPR008983">
    <property type="entry name" value="Tumour_necrosis_fac-like_dom"/>
</dbReference>
<dbReference type="GO" id="GO:0099558">
    <property type="term" value="P:maintenance of synapse structure"/>
    <property type="evidence" value="ECO:0007669"/>
    <property type="project" value="TreeGrafter"/>
</dbReference>
<dbReference type="Pfam" id="PF00386">
    <property type="entry name" value="C1q"/>
    <property type="match status" value="2"/>
</dbReference>
<dbReference type="InterPro" id="IPR050822">
    <property type="entry name" value="Cerebellin_Synaptic_Org"/>
</dbReference>
<evidence type="ECO:0000313" key="7">
    <source>
        <dbReference type="Proteomes" id="UP000034805"/>
    </source>
</evidence>
<dbReference type="GO" id="GO:0045202">
    <property type="term" value="C:synapse"/>
    <property type="evidence" value="ECO:0007669"/>
    <property type="project" value="TreeGrafter"/>
</dbReference>
<dbReference type="PROSITE" id="PS50871">
    <property type="entry name" value="C1Q"/>
    <property type="match status" value="2"/>
</dbReference>
<gene>
    <name evidence="6" type="ORF">Z043_110702</name>
</gene>
<dbReference type="InterPro" id="IPR001073">
    <property type="entry name" value="C1q_dom"/>
</dbReference>
<dbReference type="Gene3D" id="2.60.120.40">
    <property type="match status" value="2"/>
</dbReference>
<dbReference type="PANTHER" id="PTHR22923">
    <property type="entry name" value="CEREBELLIN-RELATED"/>
    <property type="match status" value="1"/>
</dbReference>
<protein>
    <submittedName>
        <fullName evidence="6">Caprin-2-like</fullName>
    </submittedName>
</protein>
<keyword evidence="2" id="KW-0964">Secreted</keyword>
<evidence type="ECO:0000313" key="6">
    <source>
        <dbReference type="EMBL" id="KPP70471.1"/>
    </source>
</evidence>
<dbReference type="PANTHER" id="PTHR22923:SF89">
    <property type="entry name" value="CEREBELLIN 18"/>
    <property type="match status" value="1"/>
</dbReference>
<dbReference type="EMBL" id="JARO02003452">
    <property type="protein sequence ID" value="KPP70471.1"/>
    <property type="molecule type" value="Genomic_DNA"/>
</dbReference>
<evidence type="ECO:0000259" key="5">
    <source>
        <dbReference type="PROSITE" id="PS50871"/>
    </source>
</evidence>
<proteinExistence type="predicted"/>
<feature type="chain" id="PRO_5006144996" evidence="4">
    <location>
        <begin position="29"/>
        <end position="386"/>
    </location>
</feature>
<dbReference type="Proteomes" id="UP000034805">
    <property type="component" value="Unassembled WGS sequence"/>
</dbReference>
<dbReference type="SUPFAM" id="SSF49842">
    <property type="entry name" value="TNF-like"/>
    <property type="match status" value="2"/>
</dbReference>
<dbReference type="PRINTS" id="PR00007">
    <property type="entry name" value="COMPLEMNTC1Q"/>
</dbReference>
<evidence type="ECO:0000256" key="4">
    <source>
        <dbReference type="SAM" id="SignalP"/>
    </source>
</evidence>
<reference evidence="6 7" key="1">
    <citation type="submission" date="2015-08" db="EMBL/GenBank/DDBJ databases">
        <title>The genome of the Asian arowana (Scleropages formosus).</title>
        <authorList>
            <person name="Tan M.H."/>
            <person name="Gan H.M."/>
            <person name="Croft L.J."/>
            <person name="Austin C.M."/>
        </authorList>
    </citation>
    <scope>NUCLEOTIDE SEQUENCE [LARGE SCALE GENOMIC DNA]</scope>
    <source>
        <strain evidence="6">Aro1</strain>
    </source>
</reference>
<dbReference type="GO" id="GO:0005576">
    <property type="term" value="C:extracellular region"/>
    <property type="evidence" value="ECO:0007669"/>
    <property type="project" value="UniProtKB-SubCell"/>
</dbReference>
<evidence type="ECO:0000256" key="1">
    <source>
        <dbReference type="ARBA" id="ARBA00004613"/>
    </source>
</evidence>
<feature type="domain" description="C1q" evidence="5">
    <location>
        <begin position="244"/>
        <end position="386"/>
    </location>
</feature>
<dbReference type="AlphaFoldDB" id="A0A0P7X1P8"/>